<dbReference type="AlphaFoldDB" id="A0A090L071"/>
<dbReference type="Pfam" id="PF00001">
    <property type="entry name" value="7tm_1"/>
    <property type="match status" value="1"/>
</dbReference>
<dbReference type="PROSITE" id="PS50262">
    <property type="entry name" value="G_PROTEIN_RECEP_F1_2"/>
    <property type="match status" value="1"/>
</dbReference>
<dbReference type="CTD" id="36375441"/>
<dbReference type="EMBL" id="LN609528">
    <property type="protein sequence ID" value="CEF63076.1"/>
    <property type="molecule type" value="Genomic_DNA"/>
</dbReference>
<dbReference type="Gene3D" id="1.20.1070.10">
    <property type="entry name" value="Rhodopsin 7-helix transmembrane proteins"/>
    <property type="match status" value="1"/>
</dbReference>
<accession>A0A090L071</accession>
<gene>
    <name evidence="10 12 13" type="ORF">SRAE_1000134100</name>
</gene>
<dbReference type="PANTHER" id="PTHR24235:SF2">
    <property type="entry name" value="G-PROTEIN COUPLED RECEPTORS FAMILY 1 PROFILE DOMAIN-CONTAINING PROTEIN"/>
    <property type="match status" value="1"/>
</dbReference>
<feature type="domain" description="G-protein coupled receptors family 1 profile" evidence="9">
    <location>
        <begin position="48"/>
        <end position="321"/>
    </location>
</feature>
<dbReference type="PRINTS" id="PR00237">
    <property type="entry name" value="GPCRRHODOPSN"/>
</dbReference>
<feature type="transmembrane region" description="Helical" evidence="8">
    <location>
        <begin position="29"/>
        <end position="57"/>
    </location>
</feature>
<comment type="subcellular location">
    <subcellularLocation>
        <location evidence="1">Membrane</location>
        <topology evidence="1">Multi-pass membrane protein</topology>
    </subcellularLocation>
</comment>
<evidence type="ECO:0000256" key="5">
    <source>
        <dbReference type="ARBA" id="ARBA00023136"/>
    </source>
</evidence>
<keyword evidence="4" id="KW-0297">G-protein coupled receptor</keyword>
<dbReference type="GO" id="GO:0008188">
    <property type="term" value="F:neuropeptide receptor activity"/>
    <property type="evidence" value="ECO:0007669"/>
    <property type="project" value="TreeGrafter"/>
</dbReference>
<evidence type="ECO:0000256" key="3">
    <source>
        <dbReference type="ARBA" id="ARBA00022989"/>
    </source>
</evidence>
<evidence type="ECO:0000256" key="4">
    <source>
        <dbReference type="ARBA" id="ARBA00023040"/>
    </source>
</evidence>
<sequence length="450" mass="51422">MEENGTCHDLKDLFQSINPNQIEWTTYPIIRFLITFTYAALMIIGIFGNGGVITIVLKNKRLRNARNIFLMNLMVTDLILCCFGIPLTYIYAREKKWTLGLIMCRLTPLGSNCAVFVSSWSLCAIALDKFIHIVNPIRQPVSIKQATVITVLIWILSILANIPPIVNSDLKSGEAFTSSFEDNKPLCGVFCEETWQDESTRQTYGLIALIFQFIVPMGIITYCYWRILHKVAKDSIIHNVQFSNSLTASQRSAAVNRKRRVNYILIAMVLAFILCWFPLTLYNITKDFNIAVPHLHSQPYFYGVVFHSIAMSTVVLNPILFWLTLKQRSRFRDLIPASEVISTIANGVQNIRATFSKRSVTKTIDKTKTLSLTSDIVSMRNSSTFTSDNNSGSLRKHSQSRFKLRQNNDYRLHNSFRNSQKPLVSMQDDNQNDIRIVKISHFKRMHSNAV</sequence>
<evidence type="ECO:0000259" key="9">
    <source>
        <dbReference type="PROSITE" id="PS50262"/>
    </source>
</evidence>
<feature type="transmembrane region" description="Helical" evidence="8">
    <location>
        <begin position="69"/>
        <end position="89"/>
    </location>
</feature>
<evidence type="ECO:0000313" key="13">
    <source>
        <dbReference type="WormBase" id="SRAE_1000134100"/>
    </source>
</evidence>
<dbReference type="InterPro" id="IPR000276">
    <property type="entry name" value="GPCR_Rhodpsn"/>
</dbReference>
<dbReference type="WBParaSite" id="SRAE_1000134100.1">
    <property type="protein sequence ID" value="SRAE_1000134100.1"/>
    <property type="gene ID" value="WBGene00257946"/>
</dbReference>
<evidence type="ECO:0000313" key="12">
    <source>
        <dbReference type="WBParaSite" id="SRAE_1000134100.1"/>
    </source>
</evidence>
<keyword evidence="11" id="KW-1185">Reference proteome</keyword>
<keyword evidence="7" id="KW-0807">Transducer</keyword>
<keyword evidence="2 8" id="KW-0812">Transmembrane</keyword>
<reference evidence="12" key="2">
    <citation type="submission" date="2020-12" db="UniProtKB">
        <authorList>
            <consortium name="WormBaseParasite"/>
        </authorList>
    </citation>
    <scope>IDENTIFICATION</scope>
</reference>
<dbReference type="STRING" id="34506.A0A090L071"/>
<dbReference type="GO" id="GO:0043005">
    <property type="term" value="C:neuron projection"/>
    <property type="evidence" value="ECO:0007669"/>
    <property type="project" value="TreeGrafter"/>
</dbReference>
<evidence type="ECO:0000256" key="2">
    <source>
        <dbReference type="ARBA" id="ARBA00022692"/>
    </source>
</evidence>
<feature type="transmembrane region" description="Helical" evidence="8">
    <location>
        <begin position="204"/>
        <end position="225"/>
    </location>
</feature>
<dbReference type="OMA" id="YLMSYEL"/>
<dbReference type="InterPro" id="IPR017452">
    <property type="entry name" value="GPCR_Rhodpsn_7TM"/>
</dbReference>
<feature type="transmembrane region" description="Helical" evidence="8">
    <location>
        <begin position="109"/>
        <end position="127"/>
    </location>
</feature>
<dbReference type="WormBase" id="SRAE_1000134100">
    <property type="protein sequence ID" value="SRP07994"/>
    <property type="gene ID" value="WBGene00257946"/>
</dbReference>
<dbReference type="GO" id="GO:0042923">
    <property type="term" value="F:neuropeptide binding"/>
    <property type="evidence" value="ECO:0007669"/>
    <property type="project" value="TreeGrafter"/>
</dbReference>
<feature type="transmembrane region" description="Helical" evidence="8">
    <location>
        <begin position="261"/>
        <end position="279"/>
    </location>
</feature>
<organism evidence="10">
    <name type="scientific">Strongyloides ratti</name>
    <name type="common">Parasitic roundworm</name>
    <dbReference type="NCBI Taxonomy" id="34506"/>
    <lineage>
        <taxon>Eukaryota</taxon>
        <taxon>Metazoa</taxon>
        <taxon>Ecdysozoa</taxon>
        <taxon>Nematoda</taxon>
        <taxon>Chromadorea</taxon>
        <taxon>Rhabditida</taxon>
        <taxon>Tylenchina</taxon>
        <taxon>Panagrolaimomorpha</taxon>
        <taxon>Strongyloidoidea</taxon>
        <taxon>Strongyloididae</taxon>
        <taxon>Strongyloides</taxon>
    </lineage>
</organism>
<feature type="transmembrane region" description="Helical" evidence="8">
    <location>
        <begin position="148"/>
        <end position="166"/>
    </location>
</feature>
<dbReference type="GO" id="GO:0006937">
    <property type="term" value="P:regulation of muscle contraction"/>
    <property type="evidence" value="ECO:0007669"/>
    <property type="project" value="EnsemblMetazoa"/>
</dbReference>
<proteinExistence type="predicted"/>
<dbReference type="GeneID" id="36375441"/>
<evidence type="ECO:0000313" key="11">
    <source>
        <dbReference type="Proteomes" id="UP000035682"/>
    </source>
</evidence>
<evidence type="ECO:0000313" key="10">
    <source>
        <dbReference type="EMBL" id="CEF63076.1"/>
    </source>
</evidence>
<dbReference type="CDD" id="cd15203">
    <property type="entry name" value="7tmA_NPYR-like"/>
    <property type="match status" value="1"/>
</dbReference>
<evidence type="ECO:0000256" key="6">
    <source>
        <dbReference type="ARBA" id="ARBA00023170"/>
    </source>
</evidence>
<evidence type="ECO:0000256" key="8">
    <source>
        <dbReference type="SAM" id="Phobius"/>
    </source>
</evidence>
<dbReference type="RefSeq" id="XP_024502278.1">
    <property type="nucleotide sequence ID" value="XM_024648284.1"/>
</dbReference>
<keyword evidence="6 10" id="KW-0675">Receptor</keyword>
<reference evidence="10 11" key="1">
    <citation type="submission" date="2014-09" db="EMBL/GenBank/DDBJ databases">
        <authorList>
            <person name="Martin A.A."/>
        </authorList>
    </citation>
    <scope>NUCLEOTIDE SEQUENCE</scope>
    <source>
        <strain evidence="11">ED321</strain>
        <strain evidence="10">ED321 Heterogonic</strain>
    </source>
</reference>
<keyword evidence="3 8" id="KW-1133">Transmembrane helix</keyword>
<evidence type="ECO:0000256" key="7">
    <source>
        <dbReference type="ARBA" id="ARBA00023224"/>
    </source>
</evidence>
<dbReference type="OrthoDB" id="9046662at2759"/>
<dbReference type="PANTHER" id="PTHR24235">
    <property type="entry name" value="NEUROPEPTIDE Y RECEPTOR"/>
    <property type="match status" value="1"/>
</dbReference>
<protein>
    <submittedName>
        <fullName evidence="10 12">Prolactin-releasing peptide receptor</fullName>
    </submittedName>
</protein>
<dbReference type="SUPFAM" id="SSF81321">
    <property type="entry name" value="Family A G protein-coupled receptor-like"/>
    <property type="match status" value="1"/>
</dbReference>
<dbReference type="Proteomes" id="UP000035682">
    <property type="component" value="Unplaced"/>
</dbReference>
<dbReference type="GO" id="GO:0005886">
    <property type="term" value="C:plasma membrane"/>
    <property type="evidence" value="ECO:0007669"/>
    <property type="project" value="TreeGrafter"/>
</dbReference>
<keyword evidence="5 8" id="KW-0472">Membrane</keyword>
<name>A0A090L071_STRRB</name>
<feature type="transmembrane region" description="Helical" evidence="8">
    <location>
        <begin position="299"/>
        <end position="323"/>
    </location>
</feature>
<evidence type="ECO:0000256" key="1">
    <source>
        <dbReference type="ARBA" id="ARBA00004141"/>
    </source>
</evidence>